<gene>
    <name evidence="1" type="ORF">A3Q56_03499</name>
</gene>
<dbReference type="OrthoDB" id="10648965at2759"/>
<keyword evidence="2" id="KW-1185">Reference proteome</keyword>
<reference evidence="1 2" key="1">
    <citation type="submission" date="2016-04" db="EMBL/GenBank/DDBJ databases">
        <title>The genome of Intoshia linei affirms orthonectids as highly simplified spiralians.</title>
        <authorList>
            <person name="Mikhailov K.V."/>
            <person name="Slusarev G.S."/>
            <person name="Nikitin M.A."/>
            <person name="Logacheva M.D."/>
            <person name="Penin A."/>
            <person name="Aleoshin V."/>
            <person name="Panchin Y.V."/>
        </authorList>
    </citation>
    <scope>NUCLEOTIDE SEQUENCE [LARGE SCALE GENOMIC DNA]</scope>
    <source>
        <strain evidence="1">Intl2013</strain>
        <tissue evidence="1">Whole animal</tissue>
    </source>
</reference>
<sequence length="116" mass="13590">MKNVIVDKNLTEVNDDTAFYDILPICDENYCQDNIFLENIFINNDSDNIEELENETNKTELIGFSDTLYHLEKLELFFLQSNGKDVEQVSALRQNLFEINKKSVKITDYVMKNIKN</sequence>
<proteinExistence type="predicted"/>
<protein>
    <submittedName>
        <fullName evidence="1">Uncharacterized protein</fullName>
    </submittedName>
</protein>
<dbReference type="AlphaFoldDB" id="A0A177B525"/>
<dbReference type="Proteomes" id="UP000078046">
    <property type="component" value="Unassembled WGS sequence"/>
</dbReference>
<accession>A0A177B525</accession>
<evidence type="ECO:0000313" key="1">
    <source>
        <dbReference type="EMBL" id="OAF68753.1"/>
    </source>
</evidence>
<comment type="caution">
    <text evidence="1">The sequence shown here is derived from an EMBL/GenBank/DDBJ whole genome shotgun (WGS) entry which is preliminary data.</text>
</comment>
<organism evidence="1 2">
    <name type="scientific">Intoshia linei</name>
    <dbReference type="NCBI Taxonomy" id="1819745"/>
    <lineage>
        <taxon>Eukaryota</taxon>
        <taxon>Metazoa</taxon>
        <taxon>Spiralia</taxon>
        <taxon>Lophotrochozoa</taxon>
        <taxon>Mesozoa</taxon>
        <taxon>Orthonectida</taxon>
        <taxon>Rhopaluridae</taxon>
        <taxon>Intoshia</taxon>
    </lineage>
</organism>
<name>A0A177B525_9BILA</name>
<evidence type="ECO:0000313" key="2">
    <source>
        <dbReference type="Proteomes" id="UP000078046"/>
    </source>
</evidence>
<dbReference type="EMBL" id="LWCA01000393">
    <property type="protein sequence ID" value="OAF68753.1"/>
    <property type="molecule type" value="Genomic_DNA"/>
</dbReference>